<proteinExistence type="predicted"/>
<keyword evidence="4" id="KW-1185">Reference proteome</keyword>
<reference evidence="3" key="2">
    <citation type="submission" date="2020-09" db="EMBL/GenBank/DDBJ databases">
        <authorList>
            <person name="Sun Q."/>
            <person name="Kim S."/>
        </authorList>
    </citation>
    <scope>NUCLEOTIDE SEQUENCE</scope>
    <source>
        <strain evidence="3">KCTC 23310</strain>
    </source>
</reference>
<evidence type="ECO:0000259" key="2">
    <source>
        <dbReference type="PROSITE" id="PS51502"/>
    </source>
</evidence>
<dbReference type="Proteomes" id="UP000638981">
    <property type="component" value="Unassembled WGS sequence"/>
</dbReference>
<name>A0A918TTA1_9RHOB</name>
<reference evidence="3" key="1">
    <citation type="journal article" date="2014" name="Int. J. Syst. Evol. Microbiol.">
        <title>Complete genome sequence of Corynebacterium casei LMG S-19264T (=DSM 44701T), isolated from a smear-ripened cheese.</title>
        <authorList>
            <consortium name="US DOE Joint Genome Institute (JGI-PGF)"/>
            <person name="Walter F."/>
            <person name="Albersmeier A."/>
            <person name="Kalinowski J."/>
            <person name="Ruckert C."/>
        </authorList>
    </citation>
    <scope>NUCLEOTIDE SEQUENCE</scope>
    <source>
        <strain evidence="3">KCTC 23310</strain>
    </source>
</reference>
<evidence type="ECO:0000313" key="4">
    <source>
        <dbReference type="Proteomes" id="UP000638981"/>
    </source>
</evidence>
<dbReference type="InterPro" id="IPR011008">
    <property type="entry name" value="Dimeric_a/b-barrel"/>
</dbReference>
<dbReference type="InterPro" id="IPR013097">
    <property type="entry name" value="Dabb"/>
</dbReference>
<dbReference type="PANTHER" id="PTHR33178:SF10">
    <property type="entry name" value="STRESS-RESPONSE A_B BARREL DOMAIN-CONTAINING PROTEIN"/>
    <property type="match status" value="1"/>
</dbReference>
<dbReference type="InterPro" id="IPR044662">
    <property type="entry name" value="HS1/DABB1-like"/>
</dbReference>
<dbReference type="AlphaFoldDB" id="A0A918TTA1"/>
<organism evidence="3 4">
    <name type="scientific">Neogemmobacter tilapiae</name>
    <dbReference type="NCBI Taxonomy" id="875041"/>
    <lineage>
        <taxon>Bacteria</taxon>
        <taxon>Pseudomonadati</taxon>
        <taxon>Pseudomonadota</taxon>
        <taxon>Alphaproteobacteria</taxon>
        <taxon>Rhodobacterales</taxon>
        <taxon>Paracoccaceae</taxon>
        <taxon>Neogemmobacter</taxon>
    </lineage>
</organism>
<dbReference type="RefSeq" id="WP_189411365.1">
    <property type="nucleotide sequence ID" value="NZ_BMYJ01000005.1"/>
</dbReference>
<comment type="caution">
    <text evidence="3">The sequence shown here is derived from an EMBL/GenBank/DDBJ whole genome shotgun (WGS) entry which is preliminary data.</text>
</comment>
<feature type="domain" description="Stress-response A/B barrel" evidence="2">
    <location>
        <begin position="2"/>
        <end position="93"/>
    </location>
</feature>
<accession>A0A918TTA1</accession>
<comment type="subunit">
    <text evidence="1">Homodimer.</text>
</comment>
<dbReference type="SUPFAM" id="SSF54909">
    <property type="entry name" value="Dimeric alpha+beta barrel"/>
    <property type="match status" value="1"/>
</dbReference>
<gene>
    <name evidence="3" type="ORF">GCM10007315_18410</name>
</gene>
<evidence type="ECO:0000313" key="3">
    <source>
        <dbReference type="EMBL" id="GHC55665.1"/>
    </source>
</evidence>
<dbReference type="SMART" id="SM00886">
    <property type="entry name" value="Dabb"/>
    <property type="match status" value="1"/>
</dbReference>
<sequence length="96" mass="10799">MIRHAAIFRLKHAAASAEEAHFLQALTELAQIPGVQDFQIAREISPKNDFAFAVSMFFADQAAYEAYNIHPAHVGFVQTRWIPEVADFMEHDTVAL</sequence>
<evidence type="ECO:0000256" key="1">
    <source>
        <dbReference type="ARBA" id="ARBA00011738"/>
    </source>
</evidence>
<protein>
    <submittedName>
        <fullName evidence="3">Stress responsive protein</fullName>
    </submittedName>
</protein>
<dbReference type="EMBL" id="BMYJ01000005">
    <property type="protein sequence ID" value="GHC55665.1"/>
    <property type="molecule type" value="Genomic_DNA"/>
</dbReference>
<dbReference type="Pfam" id="PF07876">
    <property type="entry name" value="Dabb"/>
    <property type="match status" value="1"/>
</dbReference>
<dbReference type="PROSITE" id="PS51502">
    <property type="entry name" value="S_R_A_B_BARREL"/>
    <property type="match status" value="1"/>
</dbReference>
<dbReference type="Gene3D" id="3.30.70.100">
    <property type="match status" value="1"/>
</dbReference>
<dbReference type="PANTHER" id="PTHR33178">
    <property type="match status" value="1"/>
</dbReference>